<evidence type="ECO:0000259" key="1">
    <source>
        <dbReference type="PROSITE" id="PS50910"/>
    </source>
</evidence>
<dbReference type="Proteomes" id="UP000320042">
    <property type="component" value="Unassembled WGS sequence"/>
</dbReference>
<reference evidence="2 3" key="1">
    <citation type="submission" date="2019-07" db="EMBL/GenBank/DDBJ databases">
        <authorList>
            <person name="Kim J."/>
        </authorList>
    </citation>
    <scope>NUCLEOTIDE SEQUENCE [LARGE SCALE GENOMIC DNA]</scope>
    <source>
        <strain evidence="3">dk17</strain>
    </source>
</reference>
<proteinExistence type="predicted"/>
<dbReference type="InterPro" id="IPR007842">
    <property type="entry name" value="HEPN_dom"/>
</dbReference>
<name>A0A563TZI0_9SPHI</name>
<dbReference type="Gene3D" id="1.20.120.330">
    <property type="entry name" value="Nucleotidyltransferases domain 2"/>
    <property type="match status" value="1"/>
</dbReference>
<feature type="domain" description="HEPN" evidence="1">
    <location>
        <begin position="372"/>
        <end position="492"/>
    </location>
</feature>
<dbReference type="SMART" id="SM00748">
    <property type="entry name" value="HEPN"/>
    <property type="match status" value="1"/>
</dbReference>
<sequence>MASSGFLSCWQQCGITIMTMYLGNIAPWEQYPKHLRFSEIMNPLKVVIDFFSSGWPKDHREDLKEWRYYVLNDKFYKDRHGPGHILFIYDQTVKLIEALHLLLLKNFDRWPRLQDVTEKQIEQEKKDWVYFPKNLPAKELANPYKAIKKCFKKISPQDYRDYLHEWLHSALYKSAADETLIAGEIIDVYDNIRKLYSAAWLIHQRETEETITHKGWGRKRNASETESINDKIAPLKDLDPVLNQAEKSGVEEVKNLIVERIPSVRMIYLMGTHPNPFTYHLLILIDDKEKTPEHEIANKIEDGCRHLASVFTFVHKLASAKDALANDKRFWHNTLFKSINVYKAPDVELTGAHSIDNSVWLERAEHDWNRWGVQGKAFMKGALRYIEDNNFSLALFSLHQAAESSLIAIIRAVLGYRLSVHNLSRKIRITLLFTEEIKRVLQLDTTEGVQLFSLLQSGYSEARYKSQFNPDEKSVKRLKDKVELLIAKIEQIYQQFIKEKSAPLSTGQ</sequence>
<keyword evidence="3" id="KW-1185">Reference proteome</keyword>
<accession>A0A563TZI0</accession>
<dbReference type="SUPFAM" id="SSF81593">
    <property type="entry name" value="Nucleotidyltransferase substrate binding subunit/domain"/>
    <property type="match status" value="1"/>
</dbReference>
<evidence type="ECO:0000313" key="2">
    <source>
        <dbReference type="EMBL" id="TWR24767.1"/>
    </source>
</evidence>
<comment type="caution">
    <text evidence="2">The sequence shown here is derived from an EMBL/GenBank/DDBJ whole genome shotgun (WGS) entry which is preliminary data.</text>
</comment>
<gene>
    <name evidence="2" type="ORF">FPZ43_17890</name>
</gene>
<dbReference type="OrthoDB" id="781694at2"/>
<dbReference type="PROSITE" id="PS50910">
    <property type="entry name" value="HEPN"/>
    <property type="match status" value="1"/>
</dbReference>
<evidence type="ECO:0000313" key="3">
    <source>
        <dbReference type="Proteomes" id="UP000320042"/>
    </source>
</evidence>
<dbReference type="AlphaFoldDB" id="A0A563TZI0"/>
<dbReference type="Pfam" id="PF05168">
    <property type="entry name" value="HEPN"/>
    <property type="match status" value="1"/>
</dbReference>
<dbReference type="EMBL" id="VOEJ01000010">
    <property type="protein sequence ID" value="TWR24767.1"/>
    <property type="molecule type" value="Genomic_DNA"/>
</dbReference>
<organism evidence="2 3">
    <name type="scientific">Mucilaginibacter pallidiroseus</name>
    <dbReference type="NCBI Taxonomy" id="2599295"/>
    <lineage>
        <taxon>Bacteria</taxon>
        <taxon>Pseudomonadati</taxon>
        <taxon>Bacteroidota</taxon>
        <taxon>Sphingobacteriia</taxon>
        <taxon>Sphingobacteriales</taxon>
        <taxon>Sphingobacteriaceae</taxon>
        <taxon>Mucilaginibacter</taxon>
    </lineage>
</organism>
<protein>
    <submittedName>
        <fullName evidence="2">HEPN domain-containing protein</fullName>
    </submittedName>
</protein>